<sequence length="185" mass="20280">MSMKFGLRLLEVTATARCLHDCLADVDNARRLEGQYGADECFKGSVMLIIMCDAMVFPFGAVSDFIHKPARLKDAIVNVDIHLDVDVVISCEMTDPVPVGFQDHKEHRQMLGGDVDNKVSTWPPDCRRVKTALPRTLTFNVQLVGKSVGIILIVIHEALVNMGTGAMACVPRRAKGENGELSLDS</sequence>
<dbReference type="GeneID" id="66106385"/>
<proteinExistence type="predicted"/>
<gene>
    <name evidence="1" type="ORF">BT62DRAFT_918482</name>
</gene>
<dbReference type="AlphaFoldDB" id="A0A9P8AU13"/>
<dbReference type="Proteomes" id="UP000812287">
    <property type="component" value="Unassembled WGS sequence"/>
</dbReference>
<name>A0A9P8AU13_9AGAR</name>
<evidence type="ECO:0000313" key="1">
    <source>
        <dbReference type="EMBL" id="KAG7447994.1"/>
    </source>
</evidence>
<reference evidence="1" key="1">
    <citation type="submission" date="2020-11" db="EMBL/GenBank/DDBJ databases">
        <title>Adaptations for nitrogen fixation in a non-lichenized fungal sporocarp promotes dispersal by wood-feeding termites.</title>
        <authorList>
            <consortium name="DOE Joint Genome Institute"/>
            <person name="Koch R.A."/>
            <person name="Yoon G."/>
            <person name="Arayal U."/>
            <person name="Lail K."/>
            <person name="Amirebrahimi M."/>
            <person name="Labutti K."/>
            <person name="Lipzen A."/>
            <person name="Riley R."/>
            <person name="Barry K."/>
            <person name="Henrissat B."/>
            <person name="Grigoriev I.V."/>
            <person name="Herr J.R."/>
            <person name="Aime M.C."/>
        </authorList>
    </citation>
    <scope>NUCLEOTIDE SEQUENCE</scope>
    <source>
        <strain evidence="1">MCA 3950</strain>
    </source>
</reference>
<comment type="caution">
    <text evidence="1">The sequence shown here is derived from an EMBL/GenBank/DDBJ whole genome shotgun (WGS) entry which is preliminary data.</text>
</comment>
<keyword evidence="2" id="KW-1185">Reference proteome</keyword>
<evidence type="ECO:0000313" key="2">
    <source>
        <dbReference type="Proteomes" id="UP000812287"/>
    </source>
</evidence>
<accession>A0A9P8AU13</accession>
<organism evidence="1 2">
    <name type="scientific">Guyanagaster necrorhizus</name>
    <dbReference type="NCBI Taxonomy" id="856835"/>
    <lineage>
        <taxon>Eukaryota</taxon>
        <taxon>Fungi</taxon>
        <taxon>Dikarya</taxon>
        <taxon>Basidiomycota</taxon>
        <taxon>Agaricomycotina</taxon>
        <taxon>Agaricomycetes</taxon>
        <taxon>Agaricomycetidae</taxon>
        <taxon>Agaricales</taxon>
        <taxon>Marasmiineae</taxon>
        <taxon>Physalacriaceae</taxon>
        <taxon>Guyanagaster</taxon>
    </lineage>
</organism>
<protein>
    <submittedName>
        <fullName evidence="1">Uncharacterized protein</fullName>
    </submittedName>
</protein>
<dbReference type="RefSeq" id="XP_043041494.1">
    <property type="nucleotide sequence ID" value="XM_043184088.1"/>
</dbReference>
<dbReference type="EMBL" id="MU250530">
    <property type="protein sequence ID" value="KAG7447994.1"/>
    <property type="molecule type" value="Genomic_DNA"/>
</dbReference>